<dbReference type="InParanoid" id="A0A0D0AAC5"/>
<dbReference type="HOGENOM" id="CLU_2910589_0_0_1"/>
<reference evidence="2" key="2">
    <citation type="submission" date="2015-01" db="EMBL/GenBank/DDBJ databases">
        <title>Evolutionary Origins and Diversification of the Mycorrhizal Mutualists.</title>
        <authorList>
            <consortium name="DOE Joint Genome Institute"/>
            <consortium name="Mycorrhizal Genomics Consortium"/>
            <person name="Kohler A."/>
            <person name="Kuo A."/>
            <person name="Nagy L.G."/>
            <person name="Floudas D."/>
            <person name="Copeland A."/>
            <person name="Barry K.W."/>
            <person name="Cichocki N."/>
            <person name="Veneault-Fourrey C."/>
            <person name="LaButti K."/>
            <person name="Lindquist E.A."/>
            <person name="Lipzen A."/>
            <person name="Lundell T."/>
            <person name="Morin E."/>
            <person name="Murat C."/>
            <person name="Riley R."/>
            <person name="Ohm R."/>
            <person name="Sun H."/>
            <person name="Tunlid A."/>
            <person name="Henrissat B."/>
            <person name="Grigoriev I.V."/>
            <person name="Hibbett D.S."/>
            <person name="Martin F."/>
        </authorList>
    </citation>
    <scope>NUCLEOTIDE SEQUENCE [LARGE SCALE GENOMIC DNA]</scope>
    <source>
        <strain evidence="2">UH-Slu-Lm8-n1</strain>
    </source>
</reference>
<gene>
    <name evidence="1" type="ORF">CY34DRAFT_809010</name>
</gene>
<reference evidence="1 2" key="1">
    <citation type="submission" date="2014-04" db="EMBL/GenBank/DDBJ databases">
        <authorList>
            <consortium name="DOE Joint Genome Institute"/>
            <person name="Kuo A."/>
            <person name="Ruytinx J."/>
            <person name="Rineau F."/>
            <person name="Colpaert J."/>
            <person name="Kohler A."/>
            <person name="Nagy L.G."/>
            <person name="Floudas D."/>
            <person name="Copeland A."/>
            <person name="Barry K.W."/>
            <person name="Cichocki N."/>
            <person name="Veneault-Fourrey C."/>
            <person name="LaButti K."/>
            <person name="Lindquist E.A."/>
            <person name="Lipzen A."/>
            <person name="Lundell T."/>
            <person name="Morin E."/>
            <person name="Murat C."/>
            <person name="Sun H."/>
            <person name="Tunlid A."/>
            <person name="Henrissat B."/>
            <person name="Grigoriev I.V."/>
            <person name="Hibbett D.S."/>
            <person name="Martin F."/>
            <person name="Nordberg H.P."/>
            <person name="Cantor M.N."/>
            <person name="Hua S.X."/>
        </authorList>
    </citation>
    <scope>NUCLEOTIDE SEQUENCE [LARGE SCALE GENOMIC DNA]</scope>
    <source>
        <strain evidence="1 2">UH-Slu-Lm8-n1</strain>
    </source>
</reference>
<proteinExistence type="predicted"/>
<feature type="non-terminal residue" evidence="1">
    <location>
        <position position="62"/>
    </location>
</feature>
<dbReference type="AlphaFoldDB" id="A0A0D0AAC5"/>
<dbReference type="Proteomes" id="UP000054485">
    <property type="component" value="Unassembled WGS sequence"/>
</dbReference>
<organism evidence="1 2">
    <name type="scientific">Suillus luteus UH-Slu-Lm8-n1</name>
    <dbReference type="NCBI Taxonomy" id="930992"/>
    <lineage>
        <taxon>Eukaryota</taxon>
        <taxon>Fungi</taxon>
        <taxon>Dikarya</taxon>
        <taxon>Basidiomycota</taxon>
        <taxon>Agaricomycotina</taxon>
        <taxon>Agaricomycetes</taxon>
        <taxon>Agaricomycetidae</taxon>
        <taxon>Boletales</taxon>
        <taxon>Suillineae</taxon>
        <taxon>Suillaceae</taxon>
        <taxon>Suillus</taxon>
    </lineage>
</organism>
<name>A0A0D0AAC5_9AGAM</name>
<evidence type="ECO:0000313" key="2">
    <source>
        <dbReference type="Proteomes" id="UP000054485"/>
    </source>
</evidence>
<evidence type="ECO:0000313" key="1">
    <source>
        <dbReference type="EMBL" id="KIK38751.1"/>
    </source>
</evidence>
<protein>
    <submittedName>
        <fullName evidence="1">Uncharacterized protein</fullName>
    </submittedName>
</protein>
<keyword evidence="2" id="KW-1185">Reference proteome</keyword>
<sequence length="62" mass="7162">MSSALTHREVPTITLFTPSDLLLLHAILYRTMHFDILHIVAALTPAFPGEEYCRWGCYRTRD</sequence>
<dbReference type="EMBL" id="KN835376">
    <property type="protein sequence ID" value="KIK38751.1"/>
    <property type="molecule type" value="Genomic_DNA"/>
</dbReference>
<accession>A0A0D0AAC5</accession>